<sequence length="438" mass="46640">MKKEKMIISLLCSFFGFSFPALSNCIKVTSTSSLSAQAISAGYTASPWTGACDTCSGNLGLPSVVSLSSGSFQPSGTLLASSVASFINSASNKSYSPNQILFRCELNDSDSLYEMYATNGDSTYAVSELDGAYFDVAKNVAVRMTNVATGEYYSRFWKARRLNADSWYSDEKYIYVPASAFSDVLYEMFKIDATNYYMNGASRYVDLMTQPRGYIAFKGPGLATNNLSPGQDSASNFPGFYDIWPAAWSTYKDITYIRGALCEVLDYPSLVILPPISVGALRGGGSSQTPFSISLQCDAGAVSDTNNSTSSSANVAMGFLVNQASAVRQANNLGLVNSGGGLTWLLDTNYGSGGVASGVGIKIYDKTGTPINLLPEQGSKGSGNIRGWYAYKDLTSLVSSDYAEIYSGDFTASLEAISGQNVSSGTVNAQLQVVISFQ</sequence>
<keyword evidence="2" id="KW-1185">Reference proteome</keyword>
<reference evidence="1 2" key="1">
    <citation type="journal article" date="2020" name="FEMS Microbiol. Ecol.">
        <title>Temporal dynamics of bacterial communities during seed development and maturation.</title>
        <authorList>
            <person name="Chesneau G."/>
            <person name="Torres-Cortes G."/>
            <person name="Briand M."/>
            <person name="Darrasse A."/>
            <person name="Preveaux A."/>
            <person name="Marais C."/>
            <person name="Jacques M.A."/>
            <person name="Shade A."/>
            <person name="Barret M."/>
        </authorList>
    </citation>
    <scope>NUCLEOTIDE SEQUENCE [LARGE SCALE GENOMIC DNA]</scope>
    <source>
        <strain evidence="1 2">CFBP13709</strain>
    </source>
</reference>
<dbReference type="Proteomes" id="UP000610459">
    <property type="component" value="Unassembled WGS sequence"/>
</dbReference>
<gene>
    <name evidence="1" type="primary">stbD</name>
    <name evidence="1" type="ORF">IFT41_01600</name>
</gene>
<name>A0ACC5PIH7_ENTAG</name>
<dbReference type="EMBL" id="JACYNR010000001">
    <property type="protein sequence ID" value="MBD8124816.1"/>
    <property type="molecule type" value="Genomic_DNA"/>
</dbReference>
<comment type="caution">
    <text evidence="1">The sequence shown here is derived from an EMBL/GenBank/DDBJ whole genome shotgun (WGS) entry which is preliminary data.</text>
</comment>
<proteinExistence type="predicted"/>
<accession>A0ACC5PIH7</accession>
<protein>
    <submittedName>
        <fullName evidence="1">Fimbrial usher protein StbD</fullName>
    </submittedName>
</protein>
<evidence type="ECO:0000313" key="1">
    <source>
        <dbReference type="EMBL" id="MBD8124816.1"/>
    </source>
</evidence>
<organism evidence="1 2">
    <name type="scientific">Enterobacter agglomerans</name>
    <name type="common">Erwinia herbicola</name>
    <name type="synonym">Pantoea agglomerans</name>
    <dbReference type="NCBI Taxonomy" id="549"/>
    <lineage>
        <taxon>Bacteria</taxon>
        <taxon>Pseudomonadati</taxon>
        <taxon>Pseudomonadota</taxon>
        <taxon>Gammaproteobacteria</taxon>
        <taxon>Enterobacterales</taxon>
        <taxon>Erwiniaceae</taxon>
        <taxon>Pantoea</taxon>
        <taxon>Pantoea agglomerans group</taxon>
    </lineage>
</organism>
<evidence type="ECO:0000313" key="2">
    <source>
        <dbReference type="Proteomes" id="UP000610459"/>
    </source>
</evidence>